<name>A0A9W9REK5_9EURO</name>
<dbReference type="RefSeq" id="XP_056550091.1">
    <property type="nucleotide sequence ID" value="XM_056704131.1"/>
</dbReference>
<reference evidence="1" key="2">
    <citation type="journal article" date="2023" name="IMA Fungus">
        <title>Comparative genomic study of the Penicillium genus elucidates a diverse pangenome and 15 lateral gene transfer events.</title>
        <authorList>
            <person name="Petersen C."/>
            <person name="Sorensen T."/>
            <person name="Nielsen M.R."/>
            <person name="Sondergaard T.E."/>
            <person name="Sorensen J.L."/>
            <person name="Fitzpatrick D.A."/>
            <person name="Frisvad J.C."/>
            <person name="Nielsen K.L."/>
        </authorList>
    </citation>
    <scope>NUCLEOTIDE SEQUENCE</scope>
    <source>
        <strain evidence="1">IBT 29864</strain>
    </source>
</reference>
<dbReference type="Proteomes" id="UP001147782">
    <property type="component" value="Unassembled WGS sequence"/>
</dbReference>
<organism evidence="1 2">
    <name type="scientific">Penicillium cataractarum</name>
    <dbReference type="NCBI Taxonomy" id="2100454"/>
    <lineage>
        <taxon>Eukaryota</taxon>
        <taxon>Fungi</taxon>
        <taxon>Dikarya</taxon>
        <taxon>Ascomycota</taxon>
        <taxon>Pezizomycotina</taxon>
        <taxon>Eurotiomycetes</taxon>
        <taxon>Eurotiomycetidae</taxon>
        <taxon>Eurotiales</taxon>
        <taxon>Aspergillaceae</taxon>
        <taxon>Penicillium</taxon>
    </lineage>
</organism>
<accession>A0A9W9REK5</accession>
<protein>
    <submittedName>
        <fullName evidence="1">Uncharacterized protein</fullName>
    </submittedName>
</protein>
<dbReference type="AlphaFoldDB" id="A0A9W9REK5"/>
<evidence type="ECO:0000313" key="1">
    <source>
        <dbReference type="EMBL" id="KAJ5358805.1"/>
    </source>
</evidence>
<comment type="caution">
    <text evidence="1">The sequence shown here is derived from an EMBL/GenBank/DDBJ whole genome shotgun (WGS) entry which is preliminary data.</text>
</comment>
<evidence type="ECO:0000313" key="2">
    <source>
        <dbReference type="Proteomes" id="UP001147782"/>
    </source>
</evidence>
<dbReference type="OrthoDB" id="2305901at2759"/>
<sequence length="254" mass="29169">MKEISNSTPSSFHSAAQRVFALPELMSKILEYFAGKQRLSSPGNPLGFTDLQSLQYCSLVNKYWHMHAMRLFWGNPTPAKGIPLHLHGYLIDEGPFDTSLVQRFVVVKADRRQFYADLVLEANLMVVRPRDQPWADRLFRGLTFPKLHKLVIYLDQSEALVSIPVIKAPNLSRIEVKLCRFRTGQSNQYVMCGPSTRPPQRQVMAQLAGIIKDRYPGIRRVVFEDGIEISRTVLEKFRKKMRGTWVSLSNHPAW</sequence>
<gene>
    <name evidence="1" type="ORF">N7496_011218</name>
</gene>
<dbReference type="EMBL" id="JAPZBS010000009">
    <property type="protein sequence ID" value="KAJ5358805.1"/>
    <property type="molecule type" value="Genomic_DNA"/>
</dbReference>
<reference evidence="1" key="1">
    <citation type="submission" date="2022-11" db="EMBL/GenBank/DDBJ databases">
        <authorList>
            <person name="Petersen C."/>
        </authorList>
    </citation>
    <scope>NUCLEOTIDE SEQUENCE</scope>
    <source>
        <strain evidence="1">IBT 29864</strain>
    </source>
</reference>
<keyword evidence="2" id="KW-1185">Reference proteome</keyword>
<dbReference type="GeneID" id="81443310"/>
<proteinExistence type="predicted"/>